<dbReference type="InterPro" id="IPR059033">
    <property type="entry name" value="C144_05_dom"/>
</dbReference>
<feature type="coiled-coil region" evidence="8">
    <location>
        <begin position="701"/>
        <end position="728"/>
    </location>
</feature>
<sequence length="1487" mass="166234">MSGQEDNGWSTAVNGVKLTSSSSSAYVYVDNQSMSLLEVPNVDPTFNVEEHDFRHMSMRDPLFACSVLQDAGRAELSAEMAVRVEQAVNDSVLSLGITLDISVSLIFPTISEPTLYATKIATSEAEEAQRRAMHYIFPPQVQRSAPQSHMDVASLYATLGPAPQLNPPSLQANYQPHQLLPTLLPFQRRSVAWLLSREGKAINDSLDVVDRNVDSDLPLFWQKVLVKAADGTEQELYVNDLTGAVSTSKPSDDSPRGGILAEEPGLGKTLESIALVLLNPAIGRNPSNKSWNADARIFMKEVKTTLIVTPASLLQQWVDELKLHAPSLKVLIYEGWSKVKVPITESDLAVAKEERAKAARKAKARATRAELAAAKSSPSPALAMARAKGKGKAKAQDDNTTEMDVDDAESRADAPEDDDEELLDWCSYVNQFDVCITTYNVLQQDLGVARPPPNRPRRTNATYVNIERSRSPLVMCEFYRVLMDEVQMVGGGKTEEMVSLIPRVSSFAVSGTPARSQIGDLIQVWKFLRVDAVTPRIWARLLKPGYADQLVQLFLRYAIRTMKASVKDELTIPKQTRYLVPIELGRVERHVYDQNLEKALLDLGLDARGVAVSEGWQVDTANLRNWLRKLRGICTHPQVGQLQNQGDKLHKPGVLKTIGEVLESMKDQNWRNLMEDRRSKVQLMTETAQLYQRHEQHHTRYQTALEILSQAEKEANDVIQEIEATIAAHDQDGRRLKAQATAFVSGQQGVGESSAGPSDDKGKGRAMSEESDDLPRNAAGEEHRVKRRALVARLRECQITLHKVTFLKGDVHHVLGNTEEETAAYEKADGLRRLLLRGTEETAERAMAYLAEEGNRLDEKEMMIEVPYLGAGGIRSSLLMEEVNEKVDELLNQQSALLWKWRTHLVKLLTMPLNSKGEEVDGMEYGRSLDAQGEAETYLQVYAALLADRREALTAERTLLAAHDVREKKSRRTKAAKKAELALMDEDVMLAVGDFEPQPQDEALRKELNDQRKAFLDDHNPERAIRSIMVELSHIAAAIMRKDDPEKIIATQAADQLRNLLASQAKLMEKLQADLNRLRRTFNERIQYFRQLQEVSDTVADIEWEGQIAEAIERNVYETEELDVNVNTGKARQRYLEHLAKSQGEGTMDSDEESCILCKCEFERGYITQCAHVFCEDCMKAWLTRERGKTCPVCRVAIHPDTMQRFVIGDKSAGQAAPPRPVNNEPAPKSTRRIEYNFIDPDIFHDVNTMEALGSYGSKIQTLLRHLLYLQIIDPGAKSIVFSAWADSLLIIEHALTRNAIPCLRIDQSTRKENAVKKFKTDPNIQVLLLHGERENAGLNVTCASRVFLVESVVHHAFEIQAIARIDRMGQTRPTEVFCYYAEDTVERNILDLAARRGQSLYTKDHAAGTLTAGPITAPSKSGIDAPKKRAQKGDFVFKTEDMLAIFFPHLFEDIEYLIPADEQSQTAPQPGSSQASQPIAGPSRLA</sequence>
<feature type="coiled-coil region" evidence="8">
    <location>
        <begin position="1054"/>
        <end position="1081"/>
    </location>
</feature>
<accession>A0A9P3G4R0</accession>
<dbReference type="GO" id="GO:0016787">
    <property type="term" value="F:hydrolase activity"/>
    <property type="evidence" value="ECO:0007669"/>
    <property type="project" value="UniProtKB-KW"/>
</dbReference>
<dbReference type="Gene3D" id="3.30.40.10">
    <property type="entry name" value="Zinc/RING finger domain, C3HC4 (zinc finger)"/>
    <property type="match status" value="1"/>
</dbReference>
<dbReference type="GO" id="GO:0005634">
    <property type="term" value="C:nucleus"/>
    <property type="evidence" value="ECO:0007669"/>
    <property type="project" value="TreeGrafter"/>
</dbReference>
<dbReference type="PROSITE" id="PS00518">
    <property type="entry name" value="ZF_RING_1"/>
    <property type="match status" value="1"/>
</dbReference>
<name>A0A9P3G4R0_9APHY</name>
<keyword evidence="4" id="KW-0378">Hydrolase</keyword>
<dbReference type="InterPro" id="IPR014001">
    <property type="entry name" value="Helicase_ATP-bd"/>
</dbReference>
<dbReference type="GO" id="GO:0008270">
    <property type="term" value="F:zinc ion binding"/>
    <property type="evidence" value="ECO:0007669"/>
    <property type="project" value="UniProtKB-KW"/>
</dbReference>
<proteinExistence type="predicted"/>
<evidence type="ECO:0000256" key="9">
    <source>
        <dbReference type="SAM" id="MobiDB-lite"/>
    </source>
</evidence>
<dbReference type="InterPro" id="IPR001841">
    <property type="entry name" value="Znf_RING"/>
</dbReference>
<dbReference type="OrthoDB" id="5330228at2759"/>
<feature type="region of interest" description="Disordered" evidence="9">
    <location>
        <begin position="1462"/>
        <end position="1487"/>
    </location>
</feature>
<evidence type="ECO:0000256" key="3">
    <source>
        <dbReference type="ARBA" id="ARBA00022771"/>
    </source>
</evidence>
<keyword evidence="6" id="KW-0067">ATP-binding</keyword>
<dbReference type="SMART" id="SM00487">
    <property type="entry name" value="DEXDc"/>
    <property type="match status" value="1"/>
</dbReference>
<feature type="region of interest" description="Disordered" evidence="9">
    <location>
        <begin position="744"/>
        <end position="781"/>
    </location>
</feature>
<evidence type="ECO:0000313" key="12">
    <source>
        <dbReference type="Proteomes" id="UP000703269"/>
    </source>
</evidence>
<feature type="compositionally biased region" description="Polar residues" evidence="9">
    <location>
        <begin position="1463"/>
        <end position="1478"/>
    </location>
</feature>
<dbReference type="InterPro" id="IPR049730">
    <property type="entry name" value="SNF2/RAD54-like_C"/>
</dbReference>
<dbReference type="Gene3D" id="3.40.50.300">
    <property type="entry name" value="P-loop containing nucleotide triphosphate hydrolases"/>
    <property type="match status" value="2"/>
</dbReference>
<dbReference type="GO" id="GO:0006974">
    <property type="term" value="P:DNA damage response"/>
    <property type="evidence" value="ECO:0007669"/>
    <property type="project" value="TreeGrafter"/>
</dbReference>
<feature type="compositionally biased region" description="Basic and acidic residues" evidence="9">
    <location>
        <begin position="758"/>
        <end position="781"/>
    </location>
</feature>
<keyword evidence="12" id="KW-1185">Reference proteome</keyword>
<dbReference type="GO" id="GO:0000209">
    <property type="term" value="P:protein polyubiquitination"/>
    <property type="evidence" value="ECO:0007669"/>
    <property type="project" value="TreeGrafter"/>
</dbReference>
<keyword evidence="5" id="KW-0862">Zinc</keyword>
<evidence type="ECO:0000256" key="5">
    <source>
        <dbReference type="ARBA" id="ARBA00022833"/>
    </source>
</evidence>
<evidence type="ECO:0000313" key="11">
    <source>
        <dbReference type="EMBL" id="GJE89122.1"/>
    </source>
</evidence>
<dbReference type="InterPro" id="IPR017907">
    <property type="entry name" value="Znf_RING_CS"/>
</dbReference>
<evidence type="ECO:0000256" key="8">
    <source>
        <dbReference type="SAM" id="Coils"/>
    </source>
</evidence>
<dbReference type="Proteomes" id="UP000703269">
    <property type="component" value="Unassembled WGS sequence"/>
</dbReference>
<gene>
    <name evidence="11" type="ORF">PsYK624_052160</name>
</gene>
<feature type="domain" description="RING-type" evidence="10">
    <location>
        <begin position="1155"/>
        <end position="1195"/>
    </location>
</feature>
<dbReference type="SUPFAM" id="SSF52540">
    <property type="entry name" value="P-loop containing nucleoside triphosphate hydrolases"/>
    <property type="match status" value="2"/>
</dbReference>
<dbReference type="InterPro" id="IPR027417">
    <property type="entry name" value="P-loop_NTPase"/>
</dbReference>
<dbReference type="InterPro" id="IPR000330">
    <property type="entry name" value="SNF2_N"/>
</dbReference>
<keyword evidence="3 7" id="KW-0863">Zinc-finger</keyword>
<keyword evidence="2" id="KW-0547">Nucleotide-binding</keyword>
<dbReference type="EMBL" id="BPQB01000011">
    <property type="protein sequence ID" value="GJE89122.1"/>
    <property type="molecule type" value="Genomic_DNA"/>
</dbReference>
<feature type="region of interest" description="Disordered" evidence="9">
    <location>
        <begin position="1212"/>
        <end position="1231"/>
    </location>
</feature>
<dbReference type="SMART" id="SM00184">
    <property type="entry name" value="RING"/>
    <property type="match status" value="1"/>
</dbReference>
<evidence type="ECO:0000256" key="2">
    <source>
        <dbReference type="ARBA" id="ARBA00022741"/>
    </source>
</evidence>
<dbReference type="GO" id="GO:0061630">
    <property type="term" value="F:ubiquitin protein ligase activity"/>
    <property type="evidence" value="ECO:0007669"/>
    <property type="project" value="TreeGrafter"/>
</dbReference>
<evidence type="ECO:0000256" key="4">
    <source>
        <dbReference type="ARBA" id="ARBA00022801"/>
    </source>
</evidence>
<keyword evidence="8" id="KW-0175">Coiled coil</keyword>
<evidence type="ECO:0000256" key="6">
    <source>
        <dbReference type="ARBA" id="ARBA00022840"/>
    </source>
</evidence>
<dbReference type="Pfam" id="PF00176">
    <property type="entry name" value="SNF2-rel_dom"/>
    <property type="match status" value="1"/>
</dbReference>
<dbReference type="SUPFAM" id="SSF57850">
    <property type="entry name" value="RING/U-box"/>
    <property type="match status" value="1"/>
</dbReference>
<dbReference type="Pfam" id="PF13923">
    <property type="entry name" value="zf-C3HC4_2"/>
    <property type="match status" value="1"/>
</dbReference>
<evidence type="ECO:0000259" key="10">
    <source>
        <dbReference type="PROSITE" id="PS50089"/>
    </source>
</evidence>
<dbReference type="InterPro" id="IPR038718">
    <property type="entry name" value="SNF2-like_sf"/>
</dbReference>
<dbReference type="InterPro" id="IPR013083">
    <property type="entry name" value="Znf_RING/FYVE/PHD"/>
</dbReference>
<keyword evidence="1" id="KW-0479">Metal-binding</keyword>
<protein>
    <recommendedName>
        <fullName evidence="10">RING-type domain-containing protein</fullName>
    </recommendedName>
</protein>
<feature type="region of interest" description="Disordered" evidence="9">
    <location>
        <begin position="370"/>
        <end position="417"/>
    </location>
</feature>
<dbReference type="Gene3D" id="3.40.50.10810">
    <property type="entry name" value="Tandem AAA-ATPase domain"/>
    <property type="match status" value="2"/>
</dbReference>
<dbReference type="CDD" id="cd18793">
    <property type="entry name" value="SF2_C_SNF"/>
    <property type="match status" value="1"/>
</dbReference>
<evidence type="ECO:0000256" key="7">
    <source>
        <dbReference type="PROSITE-ProRule" id="PRU00175"/>
    </source>
</evidence>
<dbReference type="PROSITE" id="PS50089">
    <property type="entry name" value="ZF_RING_2"/>
    <property type="match status" value="1"/>
</dbReference>
<reference evidence="11 12" key="1">
    <citation type="submission" date="2021-08" db="EMBL/GenBank/DDBJ databases">
        <title>Draft Genome Sequence of Phanerochaete sordida strain YK-624.</title>
        <authorList>
            <person name="Mori T."/>
            <person name="Dohra H."/>
            <person name="Suzuki T."/>
            <person name="Kawagishi H."/>
            <person name="Hirai H."/>
        </authorList>
    </citation>
    <scope>NUCLEOTIDE SEQUENCE [LARGE SCALE GENOMIC DNA]</scope>
    <source>
        <strain evidence="11 12">YK-624</strain>
    </source>
</reference>
<comment type="caution">
    <text evidence="11">The sequence shown here is derived from an EMBL/GenBank/DDBJ whole genome shotgun (WGS) entry which is preliminary data.</text>
</comment>
<dbReference type="InterPro" id="IPR052583">
    <property type="entry name" value="ATP-helicase/E3_Ub-Ligase"/>
</dbReference>
<organism evidence="11 12">
    <name type="scientific">Phanerochaete sordida</name>
    <dbReference type="NCBI Taxonomy" id="48140"/>
    <lineage>
        <taxon>Eukaryota</taxon>
        <taxon>Fungi</taxon>
        <taxon>Dikarya</taxon>
        <taxon>Basidiomycota</taxon>
        <taxon>Agaricomycotina</taxon>
        <taxon>Agaricomycetes</taxon>
        <taxon>Polyporales</taxon>
        <taxon>Phanerochaetaceae</taxon>
        <taxon>Phanerochaete</taxon>
    </lineage>
</organism>
<dbReference type="PANTHER" id="PTHR45865">
    <property type="entry name" value="E3 UBIQUITIN-PROTEIN LIGASE SHPRH FAMILY MEMBER"/>
    <property type="match status" value="1"/>
</dbReference>
<dbReference type="Pfam" id="PF26021">
    <property type="entry name" value="Ferritin_C144_05"/>
    <property type="match status" value="1"/>
</dbReference>
<dbReference type="GO" id="GO:0005524">
    <property type="term" value="F:ATP binding"/>
    <property type="evidence" value="ECO:0007669"/>
    <property type="project" value="InterPro"/>
</dbReference>
<dbReference type="PANTHER" id="PTHR45865:SF1">
    <property type="entry name" value="E3 UBIQUITIN-PROTEIN LIGASE SHPRH"/>
    <property type="match status" value="1"/>
</dbReference>
<evidence type="ECO:0000256" key="1">
    <source>
        <dbReference type="ARBA" id="ARBA00022723"/>
    </source>
</evidence>
<feature type="compositionally biased region" description="Low complexity" evidence="9">
    <location>
        <begin position="370"/>
        <end position="386"/>
    </location>
</feature>